<dbReference type="SUPFAM" id="SSF88659">
    <property type="entry name" value="Sigma3 and sigma4 domains of RNA polymerase sigma factors"/>
    <property type="match status" value="1"/>
</dbReference>
<dbReference type="InterPro" id="IPR007627">
    <property type="entry name" value="RNA_pol_sigma70_r2"/>
</dbReference>
<dbReference type="InterPro" id="IPR013324">
    <property type="entry name" value="RNA_pol_sigma_r3/r4-like"/>
</dbReference>
<evidence type="ECO:0000256" key="5">
    <source>
        <dbReference type="SAM" id="MobiDB-lite"/>
    </source>
</evidence>
<keyword evidence="4" id="KW-0804">Transcription</keyword>
<dbReference type="InterPro" id="IPR036388">
    <property type="entry name" value="WH-like_DNA-bd_sf"/>
</dbReference>
<dbReference type="Gene3D" id="1.10.10.10">
    <property type="entry name" value="Winged helix-like DNA-binding domain superfamily/Winged helix DNA-binding domain"/>
    <property type="match status" value="1"/>
</dbReference>
<evidence type="ECO:0000256" key="1">
    <source>
        <dbReference type="ARBA" id="ARBA00010641"/>
    </source>
</evidence>
<dbReference type="Gene3D" id="1.10.1740.10">
    <property type="match status" value="1"/>
</dbReference>
<protein>
    <submittedName>
        <fullName evidence="8">RNA polymerase subunit sigma</fullName>
    </submittedName>
</protein>
<dbReference type="OrthoDB" id="9784272at2"/>
<dbReference type="GO" id="GO:0016987">
    <property type="term" value="F:sigma factor activity"/>
    <property type="evidence" value="ECO:0007669"/>
    <property type="project" value="UniProtKB-KW"/>
</dbReference>
<comment type="caution">
    <text evidence="8">The sequence shown here is derived from an EMBL/GenBank/DDBJ whole genome shotgun (WGS) entry which is preliminary data.</text>
</comment>
<evidence type="ECO:0000313" key="8">
    <source>
        <dbReference type="EMBL" id="TFD88104.1"/>
    </source>
</evidence>
<evidence type="ECO:0000313" key="9">
    <source>
        <dbReference type="Proteomes" id="UP000298468"/>
    </source>
</evidence>
<dbReference type="AlphaFoldDB" id="A0A4V3IWZ7"/>
<reference evidence="8 9" key="1">
    <citation type="submission" date="2019-03" db="EMBL/GenBank/DDBJ databases">
        <title>Genomics of glacier-inhabiting Cryobacterium strains.</title>
        <authorList>
            <person name="Liu Q."/>
            <person name="Xin Y.-H."/>
        </authorList>
    </citation>
    <scope>NUCLEOTIDE SEQUENCE [LARGE SCALE GENOMIC DNA]</scope>
    <source>
        <strain evidence="8 9">Sr59</strain>
    </source>
</reference>
<comment type="similarity">
    <text evidence="1">Belongs to the sigma-70 factor family. ECF subfamily.</text>
</comment>
<keyword evidence="9" id="KW-1185">Reference proteome</keyword>
<dbReference type="GO" id="GO:0006352">
    <property type="term" value="P:DNA-templated transcription initiation"/>
    <property type="evidence" value="ECO:0007669"/>
    <property type="project" value="InterPro"/>
</dbReference>
<organism evidence="8 9">
    <name type="scientific">Cryobacterium lactosi</name>
    <dbReference type="NCBI Taxonomy" id="1259202"/>
    <lineage>
        <taxon>Bacteria</taxon>
        <taxon>Bacillati</taxon>
        <taxon>Actinomycetota</taxon>
        <taxon>Actinomycetes</taxon>
        <taxon>Micrococcales</taxon>
        <taxon>Microbacteriaceae</taxon>
        <taxon>Cryobacterium</taxon>
    </lineage>
</organism>
<name>A0A4V3IWZ7_9MICO</name>
<feature type="region of interest" description="Disordered" evidence="5">
    <location>
        <begin position="1"/>
        <end position="39"/>
    </location>
</feature>
<dbReference type="PANTHER" id="PTHR43133">
    <property type="entry name" value="RNA POLYMERASE ECF-TYPE SIGMA FACTO"/>
    <property type="match status" value="1"/>
</dbReference>
<feature type="compositionally biased region" description="Low complexity" evidence="5">
    <location>
        <begin position="22"/>
        <end position="34"/>
    </location>
</feature>
<dbReference type="RefSeq" id="WP_134641347.1">
    <property type="nucleotide sequence ID" value="NZ_SOHM01000030.1"/>
</dbReference>
<feature type="region of interest" description="Disordered" evidence="5">
    <location>
        <begin position="125"/>
        <end position="147"/>
    </location>
</feature>
<dbReference type="Proteomes" id="UP000298468">
    <property type="component" value="Unassembled WGS sequence"/>
</dbReference>
<evidence type="ECO:0000256" key="3">
    <source>
        <dbReference type="ARBA" id="ARBA00023082"/>
    </source>
</evidence>
<dbReference type="InterPro" id="IPR013325">
    <property type="entry name" value="RNA_pol_sigma_r2"/>
</dbReference>
<keyword evidence="2" id="KW-0805">Transcription regulation</keyword>
<dbReference type="GO" id="GO:0003677">
    <property type="term" value="F:DNA binding"/>
    <property type="evidence" value="ECO:0007669"/>
    <property type="project" value="InterPro"/>
</dbReference>
<evidence type="ECO:0000256" key="2">
    <source>
        <dbReference type="ARBA" id="ARBA00023015"/>
    </source>
</evidence>
<keyword evidence="3" id="KW-0731">Sigma factor</keyword>
<dbReference type="PANTHER" id="PTHR43133:SF66">
    <property type="entry name" value="ECF RNA POLYMERASE SIGMA FACTOR SIGK"/>
    <property type="match status" value="1"/>
</dbReference>
<evidence type="ECO:0000259" key="6">
    <source>
        <dbReference type="Pfam" id="PF04542"/>
    </source>
</evidence>
<dbReference type="Pfam" id="PF04542">
    <property type="entry name" value="Sigma70_r2"/>
    <property type="match status" value="1"/>
</dbReference>
<dbReference type="Pfam" id="PF08281">
    <property type="entry name" value="Sigma70_r4_2"/>
    <property type="match status" value="1"/>
</dbReference>
<evidence type="ECO:0000259" key="7">
    <source>
        <dbReference type="Pfam" id="PF08281"/>
    </source>
</evidence>
<evidence type="ECO:0000256" key="4">
    <source>
        <dbReference type="ARBA" id="ARBA00023163"/>
    </source>
</evidence>
<gene>
    <name evidence="8" type="ORF">E3T61_13455</name>
</gene>
<dbReference type="SUPFAM" id="SSF88946">
    <property type="entry name" value="Sigma2 domain of RNA polymerase sigma factors"/>
    <property type="match status" value="1"/>
</dbReference>
<proteinExistence type="inferred from homology"/>
<dbReference type="InterPro" id="IPR039425">
    <property type="entry name" value="RNA_pol_sigma-70-like"/>
</dbReference>
<dbReference type="EMBL" id="SOHM01000030">
    <property type="protein sequence ID" value="TFD88104.1"/>
    <property type="molecule type" value="Genomic_DNA"/>
</dbReference>
<feature type="domain" description="RNA polymerase sigma factor 70 region 4 type 2" evidence="7">
    <location>
        <begin position="166"/>
        <end position="213"/>
    </location>
</feature>
<dbReference type="InterPro" id="IPR013249">
    <property type="entry name" value="RNA_pol_sigma70_r4_t2"/>
</dbReference>
<sequence>MATPAPDLPANEVLFPDERQQDASSEQEAAAPAPGSDLRQRERWLASASQGDTGAFAELYDDVAPQVHGLVLRILRDVREAEALTQRVFAEIWRSSARFDSGQGAALSWMITLAHRMCVEHVRGNPDRGTAARSAPGRHAIAQGGPDVVPVSPGSVPDPVPYGTALGGALADLEPTQRHALKLAYFNAHSHDEVSQILRIPPGAAKACLTRGLYGLGRSLSEATS</sequence>
<accession>A0A4V3IWZ7</accession>
<feature type="domain" description="RNA polymerase sigma-70 region 2" evidence="6">
    <location>
        <begin position="59"/>
        <end position="124"/>
    </location>
</feature>